<accession>A0A7X0PFX2</accession>
<dbReference type="GO" id="GO:0005886">
    <property type="term" value="C:plasma membrane"/>
    <property type="evidence" value="ECO:0007669"/>
    <property type="project" value="UniProtKB-SubCell"/>
</dbReference>
<dbReference type="RefSeq" id="WP_184859234.1">
    <property type="nucleotide sequence ID" value="NZ_JACHLK010000006.1"/>
</dbReference>
<dbReference type="PANTHER" id="PTHR33931">
    <property type="entry name" value="HOLIN-LIKE PROTEIN CIDA-RELATED"/>
    <property type="match status" value="1"/>
</dbReference>
<evidence type="ECO:0000256" key="2">
    <source>
        <dbReference type="ARBA" id="ARBA00022475"/>
    </source>
</evidence>
<comment type="subcellular location">
    <subcellularLocation>
        <location evidence="1">Cell membrane</location>
        <topology evidence="1">Multi-pass membrane protein</topology>
    </subcellularLocation>
</comment>
<name>A0A7X0PFX2_9BURK</name>
<protein>
    <submittedName>
        <fullName evidence="7">Putative effector of murein hydrolase LrgA (UPF0299 family)</fullName>
    </submittedName>
</protein>
<sequence>MKGLQGLAFLLLMQSAGEALSHFLHLPVPGPVVGMVLLLLALQWGPVQRAVAPAAGFLLTHLSLLFVPVGVGVMTHLDLLGAYGLRLVVVIVLSTWAGMAATVLVLRLFRPRPDTREAGDGQLR</sequence>
<keyword evidence="5 6" id="KW-0472">Membrane</keyword>
<dbReference type="PANTHER" id="PTHR33931:SF2">
    <property type="entry name" value="HOLIN-LIKE PROTEIN CIDA"/>
    <property type="match status" value="1"/>
</dbReference>
<evidence type="ECO:0000256" key="4">
    <source>
        <dbReference type="ARBA" id="ARBA00022989"/>
    </source>
</evidence>
<keyword evidence="7" id="KW-0378">Hydrolase</keyword>
<dbReference type="AlphaFoldDB" id="A0A7X0PFX2"/>
<reference evidence="7 8" key="1">
    <citation type="submission" date="2020-08" db="EMBL/GenBank/DDBJ databases">
        <title>Functional genomics of gut bacteria from endangered species of beetles.</title>
        <authorList>
            <person name="Carlos-Shanley C."/>
        </authorList>
    </citation>
    <scope>NUCLEOTIDE SEQUENCE [LARGE SCALE GENOMIC DNA]</scope>
    <source>
        <strain evidence="7 8">S00198</strain>
    </source>
</reference>
<evidence type="ECO:0000313" key="8">
    <source>
        <dbReference type="Proteomes" id="UP000575083"/>
    </source>
</evidence>
<evidence type="ECO:0000256" key="1">
    <source>
        <dbReference type="ARBA" id="ARBA00004651"/>
    </source>
</evidence>
<proteinExistence type="predicted"/>
<comment type="caution">
    <text evidence="7">The sequence shown here is derived from an EMBL/GenBank/DDBJ whole genome shotgun (WGS) entry which is preliminary data.</text>
</comment>
<keyword evidence="3 6" id="KW-0812">Transmembrane</keyword>
<evidence type="ECO:0000256" key="3">
    <source>
        <dbReference type="ARBA" id="ARBA00022692"/>
    </source>
</evidence>
<keyword evidence="4 6" id="KW-1133">Transmembrane helix</keyword>
<gene>
    <name evidence="7" type="ORF">HNP48_003503</name>
</gene>
<organism evidence="7 8">
    <name type="scientific">Acidovorax soli</name>
    <dbReference type="NCBI Taxonomy" id="592050"/>
    <lineage>
        <taxon>Bacteria</taxon>
        <taxon>Pseudomonadati</taxon>
        <taxon>Pseudomonadota</taxon>
        <taxon>Betaproteobacteria</taxon>
        <taxon>Burkholderiales</taxon>
        <taxon>Comamonadaceae</taxon>
        <taxon>Acidovorax</taxon>
    </lineage>
</organism>
<evidence type="ECO:0000256" key="6">
    <source>
        <dbReference type="SAM" id="Phobius"/>
    </source>
</evidence>
<keyword evidence="2" id="KW-1003">Cell membrane</keyword>
<dbReference type="InterPro" id="IPR005538">
    <property type="entry name" value="LrgA/CidA"/>
</dbReference>
<dbReference type="GO" id="GO:0016787">
    <property type="term" value="F:hydrolase activity"/>
    <property type="evidence" value="ECO:0007669"/>
    <property type="project" value="UniProtKB-KW"/>
</dbReference>
<dbReference type="Proteomes" id="UP000575083">
    <property type="component" value="Unassembled WGS sequence"/>
</dbReference>
<feature type="transmembrane region" description="Helical" evidence="6">
    <location>
        <begin position="83"/>
        <end position="106"/>
    </location>
</feature>
<dbReference type="EMBL" id="JACHLK010000006">
    <property type="protein sequence ID" value="MBB6560827.1"/>
    <property type="molecule type" value="Genomic_DNA"/>
</dbReference>
<feature type="transmembrane region" description="Helical" evidence="6">
    <location>
        <begin position="54"/>
        <end position="77"/>
    </location>
</feature>
<evidence type="ECO:0000313" key="7">
    <source>
        <dbReference type="EMBL" id="MBB6560827.1"/>
    </source>
</evidence>
<dbReference type="Pfam" id="PF03788">
    <property type="entry name" value="LrgA"/>
    <property type="match status" value="1"/>
</dbReference>
<feature type="transmembrane region" description="Helical" evidence="6">
    <location>
        <begin position="29"/>
        <end position="47"/>
    </location>
</feature>
<evidence type="ECO:0000256" key="5">
    <source>
        <dbReference type="ARBA" id="ARBA00023136"/>
    </source>
</evidence>
<keyword evidence="8" id="KW-1185">Reference proteome</keyword>